<dbReference type="CDD" id="cd04301">
    <property type="entry name" value="NAT_SF"/>
    <property type="match status" value="1"/>
</dbReference>
<dbReference type="Proteomes" id="UP000315783">
    <property type="component" value="Unassembled WGS sequence"/>
</dbReference>
<comment type="caution">
    <text evidence="2">The sequence shown here is derived from an EMBL/GenBank/DDBJ whole genome shotgun (WGS) entry which is preliminary data.</text>
</comment>
<dbReference type="InterPro" id="IPR000182">
    <property type="entry name" value="GNAT_dom"/>
</dbReference>
<dbReference type="OrthoDB" id="9975416at2759"/>
<accession>A0A545USM4</accession>
<keyword evidence="3" id="KW-1185">Reference proteome</keyword>
<protein>
    <submittedName>
        <fullName evidence="2">Acetyltransferase (GNAT)domain-containing protein</fullName>
    </submittedName>
</protein>
<keyword evidence="2" id="KW-0808">Transferase</keyword>
<dbReference type="GO" id="GO:0016747">
    <property type="term" value="F:acyltransferase activity, transferring groups other than amino-acyl groups"/>
    <property type="evidence" value="ECO:0007669"/>
    <property type="project" value="InterPro"/>
</dbReference>
<dbReference type="AlphaFoldDB" id="A0A545USM4"/>
<name>A0A545USM4_9HYPO</name>
<evidence type="ECO:0000313" key="3">
    <source>
        <dbReference type="Proteomes" id="UP000315783"/>
    </source>
</evidence>
<dbReference type="InterPro" id="IPR050276">
    <property type="entry name" value="MshD_Acetyltransferase"/>
</dbReference>
<dbReference type="EMBL" id="SPUK01000015">
    <property type="protein sequence ID" value="TQV92477.1"/>
    <property type="molecule type" value="Genomic_DNA"/>
</dbReference>
<reference evidence="2 3" key="1">
    <citation type="journal article" date="2019" name="Appl. Microbiol. Biotechnol.">
        <title>Genome sequence of Isaria javanica and comparative genome analysis insights into family S53 peptidase evolution in fungal entomopathogens.</title>
        <authorList>
            <person name="Lin R."/>
            <person name="Zhang X."/>
            <person name="Xin B."/>
            <person name="Zou M."/>
            <person name="Gao Y."/>
            <person name="Qin F."/>
            <person name="Hu Q."/>
            <person name="Xie B."/>
            <person name="Cheng X."/>
        </authorList>
    </citation>
    <scope>NUCLEOTIDE SEQUENCE [LARGE SCALE GENOMIC DNA]</scope>
    <source>
        <strain evidence="2 3">IJ1G</strain>
    </source>
</reference>
<dbReference type="SUPFAM" id="SSF55729">
    <property type="entry name" value="Acyl-CoA N-acyltransferases (Nat)"/>
    <property type="match status" value="1"/>
</dbReference>
<dbReference type="Gene3D" id="3.40.630.30">
    <property type="match status" value="1"/>
</dbReference>
<gene>
    <name evidence="2" type="ORF">IF1G_08995</name>
</gene>
<dbReference type="PROSITE" id="PS51186">
    <property type="entry name" value="GNAT"/>
    <property type="match status" value="1"/>
</dbReference>
<evidence type="ECO:0000259" key="1">
    <source>
        <dbReference type="PROSITE" id="PS51186"/>
    </source>
</evidence>
<dbReference type="PANTHER" id="PTHR43617">
    <property type="entry name" value="L-AMINO ACID N-ACETYLTRANSFERASE"/>
    <property type="match status" value="1"/>
</dbReference>
<dbReference type="Pfam" id="PF00583">
    <property type="entry name" value="Acetyltransf_1"/>
    <property type="match status" value="1"/>
</dbReference>
<proteinExistence type="predicted"/>
<evidence type="ECO:0000313" key="2">
    <source>
        <dbReference type="EMBL" id="TQV92477.1"/>
    </source>
</evidence>
<feature type="domain" description="N-acetyltransferase" evidence="1">
    <location>
        <begin position="9"/>
        <end position="156"/>
    </location>
</feature>
<sequence>MALIDKTEVMVRPAVPEDHDAICNVYLASRKDALPTVKIVWGDQSVRDWIGSLFKSKGQMFVAEIENKIIGFLRIVGQDLDQLYLMPGYYRKGIGTMLLNKAKDISPDGLTLFTFQVNERARAFYESHGFRAVETSNGQRNEEMEPDILYEWRPGTN</sequence>
<organism evidence="2 3">
    <name type="scientific">Cordyceps javanica</name>
    <dbReference type="NCBI Taxonomy" id="43265"/>
    <lineage>
        <taxon>Eukaryota</taxon>
        <taxon>Fungi</taxon>
        <taxon>Dikarya</taxon>
        <taxon>Ascomycota</taxon>
        <taxon>Pezizomycotina</taxon>
        <taxon>Sordariomycetes</taxon>
        <taxon>Hypocreomycetidae</taxon>
        <taxon>Hypocreales</taxon>
        <taxon>Cordycipitaceae</taxon>
        <taxon>Cordyceps</taxon>
    </lineage>
</organism>
<dbReference type="InterPro" id="IPR016181">
    <property type="entry name" value="Acyl_CoA_acyltransferase"/>
</dbReference>